<feature type="compositionally biased region" description="Basic and acidic residues" evidence="2">
    <location>
        <begin position="46"/>
        <end position="61"/>
    </location>
</feature>
<sequence length="115" mass="11981">MTARLVSDRGTTAIDDRVIVAIACRAAAGTPGIGGVAGRLGSHAGAGEHPRGSTSAEGDRISPRVRISVAYPASVREVTRQARKRIQHELRTMTGLRVGPVDIDVAALPQGTWSS</sequence>
<name>A0ABN3PGL9_9ACTN</name>
<evidence type="ECO:0008006" key="5">
    <source>
        <dbReference type="Google" id="ProtNLM"/>
    </source>
</evidence>
<comment type="caution">
    <text evidence="3">The sequence shown here is derived from an EMBL/GenBank/DDBJ whole genome shotgun (WGS) entry which is preliminary data.</text>
</comment>
<dbReference type="Pfam" id="PF03780">
    <property type="entry name" value="Asp23"/>
    <property type="match status" value="1"/>
</dbReference>
<evidence type="ECO:0000256" key="2">
    <source>
        <dbReference type="SAM" id="MobiDB-lite"/>
    </source>
</evidence>
<feature type="region of interest" description="Disordered" evidence="2">
    <location>
        <begin position="29"/>
        <end position="61"/>
    </location>
</feature>
<gene>
    <name evidence="3" type="ORF">GCM10010411_12190</name>
</gene>
<keyword evidence="4" id="KW-1185">Reference proteome</keyword>
<evidence type="ECO:0000313" key="3">
    <source>
        <dbReference type="EMBL" id="GAA2581200.1"/>
    </source>
</evidence>
<protein>
    <recommendedName>
        <fullName evidence="5">Asp23/Gls24 family envelope stress response protein</fullName>
    </recommendedName>
</protein>
<evidence type="ECO:0000313" key="4">
    <source>
        <dbReference type="Proteomes" id="UP001501509"/>
    </source>
</evidence>
<dbReference type="RefSeq" id="WP_344538426.1">
    <property type="nucleotide sequence ID" value="NZ_BAAATD010000001.1"/>
</dbReference>
<comment type="similarity">
    <text evidence="1">Belongs to the asp23 family.</text>
</comment>
<accession>A0ABN3PGL9</accession>
<dbReference type="Proteomes" id="UP001501509">
    <property type="component" value="Unassembled WGS sequence"/>
</dbReference>
<dbReference type="InterPro" id="IPR005531">
    <property type="entry name" value="Asp23"/>
</dbReference>
<evidence type="ECO:0000256" key="1">
    <source>
        <dbReference type="ARBA" id="ARBA00005721"/>
    </source>
</evidence>
<reference evidence="3 4" key="1">
    <citation type="journal article" date="2019" name="Int. J. Syst. Evol. Microbiol.">
        <title>The Global Catalogue of Microorganisms (GCM) 10K type strain sequencing project: providing services to taxonomists for standard genome sequencing and annotation.</title>
        <authorList>
            <consortium name="The Broad Institute Genomics Platform"/>
            <consortium name="The Broad Institute Genome Sequencing Center for Infectious Disease"/>
            <person name="Wu L."/>
            <person name="Ma J."/>
        </authorList>
    </citation>
    <scope>NUCLEOTIDE SEQUENCE [LARGE SCALE GENOMIC DNA]</scope>
    <source>
        <strain evidence="3 4">JCM 6833</strain>
    </source>
</reference>
<proteinExistence type="inferred from homology"/>
<organism evidence="3 4">
    <name type="scientific">Actinomadura fulvescens</name>
    <dbReference type="NCBI Taxonomy" id="46160"/>
    <lineage>
        <taxon>Bacteria</taxon>
        <taxon>Bacillati</taxon>
        <taxon>Actinomycetota</taxon>
        <taxon>Actinomycetes</taxon>
        <taxon>Streptosporangiales</taxon>
        <taxon>Thermomonosporaceae</taxon>
        <taxon>Actinomadura</taxon>
    </lineage>
</organism>
<dbReference type="EMBL" id="BAAATD010000001">
    <property type="protein sequence ID" value="GAA2581200.1"/>
    <property type="molecule type" value="Genomic_DNA"/>
</dbReference>